<feature type="domain" description="Transposase Tc1-like" evidence="2">
    <location>
        <begin position="72"/>
        <end position="125"/>
    </location>
</feature>
<evidence type="ECO:0000256" key="1">
    <source>
        <dbReference type="ARBA" id="ARBA00004123"/>
    </source>
</evidence>
<name>A0ABD1EJ16_HYPHA</name>
<dbReference type="AlphaFoldDB" id="A0ABD1EJ16"/>
<proteinExistence type="predicted"/>
<evidence type="ECO:0000313" key="3">
    <source>
        <dbReference type="EMBL" id="KAL1493928.1"/>
    </source>
</evidence>
<comment type="subcellular location">
    <subcellularLocation>
        <location evidence="1">Nucleus</location>
    </subcellularLocation>
</comment>
<dbReference type="EMBL" id="JBDJPC010000007">
    <property type="protein sequence ID" value="KAL1493928.1"/>
    <property type="molecule type" value="Genomic_DNA"/>
</dbReference>
<dbReference type="InterPro" id="IPR002492">
    <property type="entry name" value="Transposase_Tc1-like"/>
</dbReference>
<evidence type="ECO:0000259" key="2">
    <source>
        <dbReference type="Pfam" id="PF01498"/>
    </source>
</evidence>
<reference evidence="3 4" key="1">
    <citation type="submission" date="2024-05" db="EMBL/GenBank/DDBJ databases">
        <title>Genetic variation in Jamaican populations of the coffee berry borer (Hypothenemus hampei).</title>
        <authorList>
            <person name="Errbii M."/>
            <person name="Myrie A."/>
        </authorList>
    </citation>
    <scope>NUCLEOTIDE SEQUENCE [LARGE SCALE GENOMIC DNA]</scope>
    <source>
        <strain evidence="3">JA-Hopewell-2020-01-JO</strain>
        <tissue evidence="3">Whole body</tissue>
    </source>
</reference>
<keyword evidence="4" id="KW-1185">Reference proteome</keyword>
<comment type="caution">
    <text evidence="3">The sequence shown here is derived from an EMBL/GenBank/DDBJ whole genome shotgun (WGS) entry which is preliminary data.</text>
</comment>
<dbReference type="GO" id="GO:0005634">
    <property type="term" value="C:nucleus"/>
    <property type="evidence" value="ECO:0007669"/>
    <property type="project" value="UniProtKB-SubCell"/>
</dbReference>
<dbReference type="InterPro" id="IPR009057">
    <property type="entry name" value="Homeodomain-like_sf"/>
</dbReference>
<accession>A0ABD1EJ16</accession>
<evidence type="ECO:0000313" key="4">
    <source>
        <dbReference type="Proteomes" id="UP001566132"/>
    </source>
</evidence>
<dbReference type="SUPFAM" id="SSF46689">
    <property type="entry name" value="Homeodomain-like"/>
    <property type="match status" value="1"/>
</dbReference>
<sequence>MGKSSDTSPRKCREIQTLLLHSTFSQRSIAVRTGVSMSVVNRIKLKTDRNELLEANRLGKCGRKSITTIRTDRKIKNICLQNRKKSVAHLTTMINDEGIDISKRTVRRRLAEENLMGRRPIKKPP</sequence>
<organism evidence="3 4">
    <name type="scientific">Hypothenemus hampei</name>
    <name type="common">Coffee berry borer</name>
    <dbReference type="NCBI Taxonomy" id="57062"/>
    <lineage>
        <taxon>Eukaryota</taxon>
        <taxon>Metazoa</taxon>
        <taxon>Ecdysozoa</taxon>
        <taxon>Arthropoda</taxon>
        <taxon>Hexapoda</taxon>
        <taxon>Insecta</taxon>
        <taxon>Pterygota</taxon>
        <taxon>Neoptera</taxon>
        <taxon>Endopterygota</taxon>
        <taxon>Coleoptera</taxon>
        <taxon>Polyphaga</taxon>
        <taxon>Cucujiformia</taxon>
        <taxon>Curculionidae</taxon>
        <taxon>Scolytinae</taxon>
        <taxon>Hypothenemus</taxon>
    </lineage>
</organism>
<protein>
    <recommendedName>
        <fullName evidence="2">Transposase Tc1-like domain-containing protein</fullName>
    </recommendedName>
</protein>
<gene>
    <name evidence="3" type="ORF">ABEB36_009608</name>
</gene>
<dbReference type="Pfam" id="PF01498">
    <property type="entry name" value="HTH_Tnp_Tc3_2"/>
    <property type="match status" value="1"/>
</dbReference>
<dbReference type="Proteomes" id="UP001566132">
    <property type="component" value="Unassembled WGS sequence"/>
</dbReference>